<name>A0A9D1QF11_9BACT</name>
<dbReference type="SUPFAM" id="SSF51445">
    <property type="entry name" value="(Trans)glycosidases"/>
    <property type="match status" value="1"/>
</dbReference>
<dbReference type="PANTHER" id="PTHR42732:SF1">
    <property type="entry name" value="BETA-MANNOSIDASE"/>
    <property type="match status" value="1"/>
</dbReference>
<dbReference type="InterPro" id="IPR008979">
    <property type="entry name" value="Galactose-bd-like_sf"/>
</dbReference>
<accession>A0A9D1QF11</accession>
<keyword evidence="1" id="KW-0732">Signal</keyword>
<dbReference type="InterPro" id="IPR051913">
    <property type="entry name" value="GH2_Domain-Containing"/>
</dbReference>
<gene>
    <name evidence="3" type="ORF">H9888_05925</name>
</gene>
<reference evidence="3" key="2">
    <citation type="submission" date="2021-04" db="EMBL/GenBank/DDBJ databases">
        <authorList>
            <person name="Gilroy R."/>
        </authorList>
    </citation>
    <scope>NUCLEOTIDE SEQUENCE</scope>
    <source>
        <strain evidence="3">ChiBcec15-1070</strain>
    </source>
</reference>
<dbReference type="SUPFAM" id="SSF49785">
    <property type="entry name" value="Galactose-binding domain-like"/>
    <property type="match status" value="1"/>
</dbReference>
<reference evidence="3" key="1">
    <citation type="journal article" date="2021" name="PeerJ">
        <title>Extensive microbial diversity within the chicken gut microbiome revealed by metagenomics and culture.</title>
        <authorList>
            <person name="Gilroy R."/>
            <person name="Ravi A."/>
            <person name="Getino M."/>
            <person name="Pursley I."/>
            <person name="Horton D.L."/>
            <person name="Alikhan N.F."/>
            <person name="Baker D."/>
            <person name="Gharbi K."/>
            <person name="Hall N."/>
            <person name="Watson M."/>
            <person name="Adriaenssens E.M."/>
            <person name="Foster-Nyarko E."/>
            <person name="Jarju S."/>
            <person name="Secka A."/>
            <person name="Antonio M."/>
            <person name="Oren A."/>
            <person name="Chaudhuri R.R."/>
            <person name="La Ragione R."/>
            <person name="Hildebrand F."/>
            <person name="Pallen M.J."/>
        </authorList>
    </citation>
    <scope>NUCLEOTIDE SEQUENCE</scope>
    <source>
        <strain evidence="3">ChiBcec15-1070</strain>
    </source>
</reference>
<dbReference type="GO" id="GO:0005975">
    <property type="term" value="P:carbohydrate metabolic process"/>
    <property type="evidence" value="ECO:0007669"/>
    <property type="project" value="InterPro"/>
</dbReference>
<evidence type="ECO:0000313" key="4">
    <source>
        <dbReference type="Proteomes" id="UP000823926"/>
    </source>
</evidence>
<protein>
    <submittedName>
        <fullName evidence="3">Glycoside hydrolase family 2</fullName>
    </submittedName>
</protein>
<evidence type="ECO:0000259" key="2">
    <source>
        <dbReference type="Pfam" id="PF02836"/>
    </source>
</evidence>
<sequence length="1005" mass="112006">MRKAWIIVLLVLGFSAAAGQSLSLSGTWRVQLDPNDRGIEQHSFNTLQGTPVTLPGTLDEAGIGTPTVGSRYGILSRRHEYIGPAWYCRTIEVPKAWAEQPVELYLERVMWASEVWVDGVRKGRQDGLGTPHIHPLGRLTPGKHLLAIRIDNRMQYNIGDKGHCYGEYTQIIWNGVVGRLELRPVKPWGVLHLTPDAENRTLTIRHDSIAPHQRLSYRITDPRGGAVAFRIEQQTADRTTLRMKDSILHWDEFSPSLYTLEITSGHGKKQLREEVTFGFRTVRSIGSKILINDRPTLLRGNLDCVHFPLSGYPSCSQQEWERIFSIYKQHGLNHVRFHSWCPPEAAFSAADKLGIYIQAEVLWIDWWMSVVNPERPEMTTLGLPRGLGENPSAEAYVPAELLRMTQSYGNHPSFLMICIGNELGNSDFGLMQRWTDSLRALYPERLYAVSTARTVTPTDQYMVTHHYPGAGNTYGLRTAGTDFDWESTYAKTAVPTLAHELGQYPVYPLWSEIDKYTGVLEARNLTELRELARQNGLTALDTAFHQASGAMQTLLYKANIEALLRTPSCAGYQLLSMTDYSGQGEALVGWLDSFWDSKGIVEADTFRQYGGAVVPLARFDRYVWESTDTLTLKVEVANYGSSTLHSPIRWTLAAPGDTLGKGTLAPMTLPQGDLTRCGTLTLPLHTVTRAAQYTLTLELPGTPYRNQWNLWIYPPLQPLRHSILITDTLDAQTLDTLRNGASVLLLAHRAGSHETTTPLAFTPLFWSNSFFPGQSTKTLGLLIDPTHPALQAFPTASHSDWQWEPLCHGSAFNLNRFPTLRPIVGPISDFHINDRLASLFECRVGQGKVMVCGHDIGNNPSPSAKQLLYSLLRYMSGPDFAPTDTLTPDQLLALLAAQPSTENVPICTYTLLCDGTETETTPCSGERIEVKITTPNGILGDLQVTFSDDTQGEMAVEGRTYPIQAGNNTLFVMREDTNDGSVTFRATAKPGTRLTLTRCELIPRQ</sequence>
<dbReference type="Proteomes" id="UP000823926">
    <property type="component" value="Unassembled WGS sequence"/>
</dbReference>
<dbReference type="Gene3D" id="3.20.20.80">
    <property type="entry name" value="Glycosidases"/>
    <property type="match status" value="1"/>
</dbReference>
<feature type="signal peptide" evidence="1">
    <location>
        <begin position="1"/>
        <end position="18"/>
    </location>
</feature>
<dbReference type="InterPro" id="IPR006103">
    <property type="entry name" value="Glyco_hydro_2_cat"/>
</dbReference>
<dbReference type="AlphaFoldDB" id="A0A9D1QF11"/>
<feature type="chain" id="PRO_5038636046" evidence="1">
    <location>
        <begin position="19"/>
        <end position="1005"/>
    </location>
</feature>
<feature type="domain" description="Glycoside hydrolase family 2 catalytic" evidence="2">
    <location>
        <begin position="287"/>
        <end position="438"/>
    </location>
</feature>
<comment type="caution">
    <text evidence="3">The sequence shown here is derived from an EMBL/GenBank/DDBJ whole genome shotgun (WGS) entry which is preliminary data.</text>
</comment>
<dbReference type="Pfam" id="PF02836">
    <property type="entry name" value="Glyco_hydro_2_C"/>
    <property type="match status" value="1"/>
</dbReference>
<organism evidence="3 4">
    <name type="scientific">Candidatus Rikenella faecigallinarum</name>
    <dbReference type="NCBI Taxonomy" id="2838745"/>
    <lineage>
        <taxon>Bacteria</taxon>
        <taxon>Pseudomonadati</taxon>
        <taxon>Bacteroidota</taxon>
        <taxon>Bacteroidia</taxon>
        <taxon>Bacteroidales</taxon>
        <taxon>Rikenellaceae</taxon>
        <taxon>Rikenella</taxon>
    </lineage>
</organism>
<keyword evidence="3" id="KW-0378">Hydrolase</keyword>
<dbReference type="Gene3D" id="2.60.120.260">
    <property type="entry name" value="Galactose-binding domain-like"/>
    <property type="match status" value="1"/>
</dbReference>
<evidence type="ECO:0000313" key="3">
    <source>
        <dbReference type="EMBL" id="HIW11025.1"/>
    </source>
</evidence>
<evidence type="ECO:0000256" key="1">
    <source>
        <dbReference type="SAM" id="SignalP"/>
    </source>
</evidence>
<proteinExistence type="predicted"/>
<dbReference type="InterPro" id="IPR017853">
    <property type="entry name" value="GH"/>
</dbReference>
<dbReference type="GO" id="GO:0004553">
    <property type="term" value="F:hydrolase activity, hydrolyzing O-glycosyl compounds"/>
    <property type="evidence" value="ECO:0007669"/>
    <property type="project" value="InterPro"/>
</dbReference>
<dbReference type="EMBL" id="DXHL01000028">
    <property type="protein sequence ID" value="HIW11025.1"/>
    <property type="molecule type" value="Genomic_DNA"/>
</dbReference>
<dbReference type="PANTHER" id="PTHR42732">
    <property type="entry name" value="BETA-GALACTOSIDASE"/>
    <property type="match status" value="1"/>
</dbReference>